<keyword evidence="6" id="KW-0560">Oxidoreductase</keyword>
<evidence type="ECO:0000256" key="2">
    <source>
        <dbReference type="ARBA" id="ARBA00013021"/>
    </source>
</evidence>
<accession>A0A4P2VLA7</accession>
<evidence type="ECO:0000256" key="7">
    <source>
        <dbReference type="ARBA" id="ARBA00023284"/>
    </source>
</evidence>
<dbReference type="RefSeq" id="WP_130607465.1">
    <property type="nucleotide sequence ID" value="NZ_AP019368.1"/>
</dbReference>
<comment type="catalytic activity">
    <reaction evidence="9">
        <text>a hydroperoxide + NADH + H(+) = an alcohol + NAD(+) + H2O</text>
        <dbReference type="Rhea" id="RHEA:62628"/>
        <dbReference type="ChEBI" id="CHEBI:15377"/>
        <dbReference type="ChEBI" id="CHEBI:15378"/>
        <dbReference type="ChEBI" id="CHEBI:30879"/>
        <dbReference type="ChEBI" id="CHEBI:35924"/>
        <dbReference type="ChEBI" id="CHEBI:57540"/>
        <dbReference type="ChEBI" id="CHEBI:57945"/>
        <dbReference type="EC" id="1.11.1.26"/>
    </reaction>
</comment>
<dbReference type="InterPro" id="IPR024706">
    <property type="entry name" value="Peroxiredoxin_AhpC-typ"/>
</dbReference>
<evidence type="ECO:0000256" key="3">
    <source>
        <dbReference type="ARBA" id="ARBA00017462"/>
    </source>
</evidence>
<dbReference type="GO" id="GO:0006979">
    <property type="term" value="P:response to oxidative stress"/>
    <property type="evidence" value="ECO:0007669"/>
    <property type="project" value="TreeGrafter"/>
</dbReference>
<dbReference type="SUPFAM" id="SSF52833">
    <property type="entry name" value="Thioredoxin-like"/>
    <property type="match status" value="1"/>
</dbReference>
<evidence type="ECO:0000256" key="1">
    <source>
        <dbReference type="ARBA" id="ARBA00011654"/>
    </source>
</evidence>
<protein>
    <recommendedName>
        <fullName evidence="3">Alkyl hydroperoxide reductase C</fullName>
        <ecNumber evidence="2">1.11.1.26</ecNumber>
    </recommendedName>
    <alternativeName>
        <fullName evidence="8">Peroxiredoxin</fullName>
    </alternativeName>
</protein>
<dbReference type="GO" id="GO:0005829">
    <property type="term" value="C:cytosol"/>
    <property type="evidence" value="ECO:0007669"/>
    <property type="project" value="TreeGrafter"/>
</dbReference>
<dbReference type="GO" id="GO:0042744">
    <property type="term" value="P:hydrogen peroxide catabolic process"/>
    <property type="evidence" value="ECO:0007669"/>
    <property type="project" value="TreeGrafter"/>
</dbReference>
<feature type="domain" description="Thioredoxin" evidence="11">
    <location>
        <begin position="5"/>
        <end position="164"/>
    </location>
</feature>
<keyword evidence="7" id="KW-0676">Redox-active center</keyword>
<dbReference type="Gene3D" id="3.40.30.10">
    <property type="entry name" value="Glutaredoxin"/>
    <property type="match status" value="1"/>
</dbReference>
<dbReference type="AlphaFoldDB" id="A0A4P2VLA7"/>
<dbReference type="OrthoDB" id="5291703at2"/>
<dbReference type="PANTHER" id="PTHR10681:SF121">
    <property type="entry name" value="ALKYL HYDROPEROXIDE REDUCTASE C"/>
    <property type="match status" value="1"/>
</dbReference>
<reference evidence="12 13" key="1">
    <citation type="submission" date="2018-12" db="EMBL/GenBank/DDBJ databases">
        <title>Rubrispira sanarue gen. nov., sp., nov., a member of the order Silvanigrellales, isolated from a brackish lake in Hamamatsu Japan.</title>
        <authorList>
            <person name="Maejima Y."/>
            <person name="Iino T."/>
            <person name="Muraguchi Y."/>
            <person name="Fukuda K."/>
            <person name="Nojiri H."/>
            <person name="Ohkuma M."/>
            <person name="Moriuchi R."/>
            <person name="Dohra H."/>
            <person name="Kimbara K."/>
            <person name="Shintani M."/>
        </authorList>
    </citation>
    <scope>NUCLEOTIDE SEQUENCE [LARGE SCALE GENOMIC DNA]</scope>
    <source>
        <strain evidence="12 13">RF1110005</strain>
    </source>
</reference>
<evidence type="ECO:0000256" key="4">
    <source>
        <dbReference type="ARBA" id="ARBA00022559"/>
    </source>
</evidence>
<evidence type="ECO:0000256" key="10">
    <source>
        <dbReference type="PIRSR" id="PIRSR000239-1"/>
    </source>
</evidence>
<dbReference type="PIRSF" id="PIRSF000239">
    <property type="entry name" value="AHPC"/>
    <property type="match status" value="1"/>
</dbReference>
<keyword evidence="13" id="KW-1185">Reference proteome</keyword>
<evidence type="ECO:0000259" key="11">
    <source>
        <dbReference type="PROSITE" id="PS51352"/>
    </source>
</evidence>
<dbReference type="GO" id="GO:0033554">
    <property type="term" value="P:cellular response to stress"/>
    <property type="evidence" value="ECO:0007669"/>
    <property type="project" value="TreeGrafter"/>
</dbReference>
<keyword evidence="4" id="KW-0575">Peroxidase</keyword>
<dbReference type="EMBL" id="AP019368">
    <property type="protein sequence ID" value="BBH52734.1"/>
    <property type="molecule type" value="Genomic_DNA"/>
</dbReference>
<dbReference type="GO" id="GO:0008379">
    <property type="term" value="F:thioredoxin peroxidase activity"/>
    <property type="evidence" value="ECO:0007669"/>
    <property type="project" value="TreeGrafter"/>
</dbReference>
<evidence type="ECO:0000256" key="8">
    <source>
        <dbReference type="ARBA" id="ARBA00032077"/>
    </source>
</evidence>
<gene>
    <name evidence="12" type="ORF">JCM31447_11760</name>
</gene>
<dbReference type="InterPro" id="IPR050217">
    <property type="entry name" value="Peroxiredoxin"/>
</dbReference>
<comment type="subunit">
    <text evidence="1">Homodimer; disulfide-linked, upon oxidation. 5 homodimers assemble to form a ring-like decamer.</text>
</comment>
<dbReference type="Proteomes" id="UP000291236">
    <property type="component" value="Chromosome"/>
</dbReference>
<evidence type="ECO:0000313" key="12">
    <source>
        <dbReference type="EMBL" id="BBH52734.1"/>
    </source>
</evidence>
<dbReference type="InterPro" id="IPR036249">
    <property type="entry name" value="Thioredoxin-like_sf"/>
</dbReference>
<evidence type="ECO:0000256" key="6">
    <source>
        <dbReference type="ARBA" id="ARBA00023002"/>
    </source>
</evidence>
<evidence type="ECO:0000313" key="13">
    <source>
        <dbReference type="Proteomes" id="UP000291236"/>
    </source>
</evidence>
<dbReference type="PANTHER" id="PTHR10681">
    <property type="entry name" value="THIOREDOXIN PEROXIDASE"/>
    <property type="match status" value="1"/>
</dbReference>
<evidence type="ECO:0000256" key="9">
    <source>
        <dbReference type="ARBA" id="ARBA00047572"/>
    </source>
</evidence>
<dbReference type="PROSITE" id="PS51352">
    <property type="entry name" value="THIOREDOXIN_2"/>
    <property type="match status" value="1"/>
</dbReference>
<dbReference type="GO" id="GO:0045454">
    <property type="term" value="P:cell redox homeostasis"/>
    <property type="evidence" value="ECO:0007669"/>
    <property type="project" value="TreeGrafter"/>
</dbReference>
<feature type="active site" description="Cysteine sulfenic acid (-SOH) intermediate; for peroxidase activity" evidence="10">
    <location>
        <position position="54"/>
    </location>
</feature>
<dbReference type="Pfam" id="PF00578">
    <property type="entry name" value="AhpC-TSA"/>
    <property type="match status" value="1"/>
</dbReference>
<dbReference type="InterPro" id="IPR000866">
    <property type="entry name" value="AhpC/TSA"/>
</dbReference>
<evidence type="ECO:0000256" key="5">
    <source>
        <dbReference type="ARBA" id="ARBA00022862"/>
    </source>
</evidence>
<dbReference type="CDD" id="cd03015">
    <property type="entry name" value="PRX_Typ2cys"/>
    <property type="match status" value="1"/>
</dbReference>
<dbReference type="GO" id="GO:0102039">
    <property type="term" value="F:NADH-dependent peroxiredoxin activity"/>
    <property type="evidence" value="ECO:0007669"/>
    <property type="project" value="UniProtKB-EC"/>
</dbReference>
<keyword evidence="5" id="KW-0049">Antioxidant</keyword>
<proteinExistence type="predicted"/>
<organism evidence="12 13">
    <name type="scientific">Fluviispira sanaruensis</name>
    <dbReference type="NCBI Taxonomy" id="2493639"/>
    <lineage>
        <taxon>Bacteria</taxon>
        <taxon>Pseudomonadati</taxon>
        <taxon>Bdellovibrionota</taxon>
        <taxon>Oligoflexia</taxon>
        <taxon>Silvanigrellales</taxon>
        <taxon>Silvanigrellaceae</taxon>
        <taxon>Fluviispira</taxon>
    </lineage>
</organism>
<name>A0A4P2VLA7_FLUSA</name>
<dbReference type="InterPro" id="IPR013766">
    <property type="entry name" value="Thioredoxin_domain"/>
</dbReference>
<sequence length="180" mass="20636">MSRILSISQPFPRFSVPAVVSLEQGKEFITLNNDSIKGKWSVFFFWPLDFTFVCPTEIAEFNKAIKQFHDRDCELYGASTDSQYVHLAWRKHHEDLKNLEIAMLADNKKELSEALGILHPVEKVPFRATFIVDPEGIIRWVSVNDLSVGRNVKEVIRVLDALQTDELCPCNWEKGQATLN</sequence>
<dbReference type="EC" id="1.11.1.26" evidence="2"/>
<dbReference type="KEGG" id="sbf:JCM31447_11760"/>